<dbReference type="EMBL" id="BDIP01007435">
    <property type="protein sequence ID" value="GIQ91277.1"/>
    <property type="molecule type" value="Genomic_DNA"/>
</dbReference>
<comment type="caution">
    <text evidence="2">The sequence shown here is derived from an EMBL/GenBank/DDBJ whole genome shotgun (WGS) entry which is preliminary data.</text>
</comment>
<protein>
    <submittedName>
        <fullName evidence="2">Uncharacterized protein</fullName>
    </submittedName>
</protein>
<evidence type="ECO:0000256" key="1">
    <source>
        <dbReference type="SAM" id="MobiDB-lite"/>
    </source>
</evidence>
<keyword evidence="3" id="KW-1185">Reference proteome</keyword>
<accession>A0A9K3D9V5</accession>
<dbReference type="Proteomes" id="UP000265618">
    <property type="component" value="Unassembled WGS sequence"/>
</dbReference>
<gene>
    <name evidence="2" type="ORF">KIPB_014454</name>
</gene>
<organism evidence="2 3">
    <name type="scientific">Kipferlia bialata</name>
    <dbReference type="NCBI Taxonomy" id="797122"/>
    <lineage>
        <taxon>Eukaryota</taxon>
        <taxon>Metamonada</taxon>
        <taxon>Carpediemonas-like organisms</taxon>
        <taxon>Kipferlia</taxon>
    </lineage>
</organism>
<reference evidence="2 3" key="1">
    <citation type="journal article" date="2018" name="PLoS ONE">
        <title>The draft genome of Kipferlia bialata reveals reductive genome evolution in fornicate parasites.</title>
        <authorList>
            <person name="Tanifuji G."/>
            <person name="Takabayashi S."/>
            <person name="Kume K."/>
            <person name="Takagi M."/>
            <person name="Nakayama T."/>
            <person name="Kamikawa R."/>
            <person name="Inagaki Y."/>
            <person name="Hashimoto T."/>
        </authorList>
    </citation>
    <scope>NUCLEOTIDE SEQUENCE [LARGE SCALE GENOMIC DNA]</scope>
    <source>
        <strain evidence="2">NY0173</strain>
    </source>
</reference>
<feature type="region of interest" description="Disordered" evidence="1">
    <location>
        <begin position="1"/>
        <end position="47"/>
    </location>
</feature>
<feature type="non-terminal residue" evidence="2">
    <location>
        <position position="1"/>
    </location>
</feature>
<evidence type="ECO:0000313" key="2">
    <source>
        <dbReference type="EMBL" id="GIQ91277.1"/>
    </source>
</evidence>
<feature type="compositionally biased region" description="Basic and acidic residues" evidence="1">
    <location>
        <begin position="38"/>
        <end position="47"/>
    </location>
</feature>
<evidence type="ECO:0000313" key="3">
    <source>
        <dbReference type="Proteomes" id="UP000265618"/>
    </source>
</evidence>
<proteinExistence type="predicted"/>
<dbReference type="AlphaFoldDB" id="A0A9K3D9V5"/>
<name>A0A9K3D9V5_9EUKA</name>
<sequence>MPGSAPDSPVRQLARKVPKAGQNSLPSRRITRVHPKSRRDSMRLNEK</sequence>